<dbReference type="RefSeq" id="XP_033587922.1">
    <property type="nucleotide sequence ID" value="XM_033735596.1"/>
</dbReference>
<dbReference type="AlphaFoldDB" id="A0A6A6PMY2"/>
<protein>
    <submittedName>
        <fullName evidence="4">YL1 nuclear protein-domain-containing protein</fullName>
    </submittedName>
</protein>
<feature type="domain" description="Vps72/YL1 C-terminal" evidence="3">
    <location>
        <begin position="528"/>
        <end position="557"/>
    </location>
</feature>
<comment type="similarity">
    <text evidence="1">Belongs to the VPS72/YL1 family.</text>
</comment>
<reference evidence="4" key="1">
    <citation type="journal article" date="2020" name="Stud. Mycol.">
        <title>101 Dothideomycetes genomes: a test case for predicting lifestyles and emergence of pathogens.</title>
        <authorList>
            <person name="Haridas S."/>
            <person name="Albert R."/>
            <person name="Binder M."/>
            <person name="Bloem J."/>
            <person name="Labutti K."/>
            <person name="Salamov A."/>
            <person name="Andreopoulos B."/>
            <person name="Baker S."/>
            <person name="Barry K."/>
            <person name="Bills G."/>
            <person name="Bluhm B."/>
            <person name="Cannon C."/>
            <person name="Castanera R."/>
            <person name="Culley D."/>
            <person name="Daum C."/>
            <person name="Ezra D."/>
            <person name="Gonzalez J."/>
            <person name="Henrissat B."/>
            <person name="Kuo A."/>
            <person name="Liang C."/>
            <person name="Lipzen A."/>
            <person name="Lutzoni F."/>
            <person name="Magnuson J."/>
            <person name="Mondo S."/>
            <person name="Nolan M."/>
            <person name="Ohm R."/>
            <person name="Pangilinan J."/>
            <person name="Park H.-J."/>
            <person name="Ramirez L."/>
            <person name="Alfaro M."/>
            <person name="Sun H."/>
            <person name="Tritt A."/>
            <person name="Yoshinaga Y."/>
            <person name="Zwiers L.-H."/>
            <person name="Turgeon B."/>
            <person name="Goodwin S."/>
            <person name="Spatafora J."/>
            <person name="Crous P."/>
            <person name="Grigoriev I."/>
        </authorList>
    </citation>
    <scope>NUCLEOTIDE SEQUENCE</scope>
    <source>
        <strain evidence="4">CBS 113389</strain>
    </source>
</reference>
<feature type="compositionally biased region" description="Pro residues" evidence="2">
    <location>
        <begin position="389"/>
        <end position="400"/>
    </location>
</feature>
<feature type="region of interest" description="Disordered" evidence="2">
    <location>
        <begin position="189"/>
        <end position="223"/>
    </location>
</feature>
<dbReference type="Pfam" id="PF08265">
    <property type="entry name" value="YL1_C"/>
    <property type="match status" value="1"/>
</dbReference>
<proteinExistence type="inferred from homology"/>
<sequence length="620" mass="68458">MSDDEDDRSDSSSDSEDIETTGLIATRQKRVTAGNLYATLRANLDDEELQKELLAEDEEGDAEDYEGSDKGDDDDVLDSSSDEEDAGPPKAGEQEELEGEKALKRQERVEARKKRKAHDARLKIPAWRKKKSVKLADDVKTEDGSSTAAERPRKMSERSNWLPTPADAPVRQSGRSLAVQNREIVHANLKQSAERSERQRRVMKDAAEREKTNKRMTEMSQEERLRKCERIERETARDFGRWERDEAERQRLREEALAAKRKRGLEGSFYRMWSGSVLWEGDKIKIRRLSHGSRNVDEIVLEEKKAETPSEKKDAEVTDSAAPATSPAPSPGKDAAAVQATGDGQLDAPPQPQDGSSQPPASTTSASTTTLDYLPSAPFLYIPQSTNPPQIPPHDQPPTPSQQQPTQIYHGWPPGTHQFPLESPAVATPPPPPPAPTIPLVREQAQRTLLMLENFPTLRKTPNPTPKRIPKYKQTDTTLDADPIKLLLLPQAFPLTPALTPEESKYLLTRPRKRAGNEVPLPPAPSKHRCALTSWPAKFRDPKTGLAYADMHQYKAIQRILAGGCQWSGFLGCWVGSSYGLLGRPAKGVPEGFVGVGVGGVAKEGDGVKEGVKAEAEVDG</sequence>
<feature type="compositionally biased region" description="Basic and acidic residues" evidence="2">
    <location>
        <begin position="134"/>
        <end position="143"/>
    </location>
</feature>
<dbReference type="EMBL" id="MU001638">
    <property type="protein sequence ID" value="KAF2481352.1"/>
    <property type="molecule type" value="Genomic_DNA"/>
</dbReference>
<dbReference type="GeneID" id="54476598"/>
<organism evidence="4 5">
    <name type="scientific">Neohortaea acidophila</name>
    <dbReference type="NCBI Taxonomy" id="245834"/>
    <lineage>
        <taxon>Eukaryota</taxon>
        <taxon>Fungi</taxon>
        <taxon>Dikarya</taxon>
        <taxon>Ascomycota</taxon>
        <taxon>Pezizomycotina</taxon>
        <taxon>Dothideomycetes</taxon>
        <taxon>Dothideomycetidae</taxon>
        <taxon>Mycosphaerellales</taxon>
        <taxon>Teratosphaeriaceae</taxon>
        <taxon>Neohortaea</taxon>
    </lineage>
</organism>
<dbReference type="PANTHER" id="PTHR13275:SF4">
    <property type="entry name" value="VACUOLAR PROTEIN SORTING-ASSOCIATED PROTEIN 72 HOMOLOG"/>
    <property type="match status" value="1"/>
</dbReference>
<dbReference type="OrthoDB" id="3942062at2759"/>
<feature type="compositionally biased region" description="Acidic residues" evidence="2">
    <location>
        <begin position="1"/>
        <end position="19"/>
    </location>
</feature>
<keyword evidence="5" id="KW-1185">Reference proteome</keyword>
<dbReference type="Proteomes" id="UP000799767">
    <property type="component" value="Unassembled WGS sequence"/>
</dbReference>
<evidence type="ECO:0000256" key="2">
    <source>
        <dbReference type="SAM" id="MobiDB-lite"/>
    </source>
</evidence>
<feature type="region of interest" description="Disordered" evidence="2">
    <location>
        <begin position="287"/>
        <end position="432"/>
    </location>
</feature>
<dbReference type="InterPro" id="IPR013272">
    <property type="entry name" value="Vps72/YL1_C"/>
</dbReference>
<accession>A0A6A6PMY2</accession>
<dbReference type="Pfam" id="PF05764">
    <property type="entry name" value="YL1"/>
    <property type="match status" value="1"/>
</dbReference>
<gene>
    <name evidence="4" type="ORF">BDY17DRAFT_312070</name>
</gene>
<dbReference type="InterPro" id="IPR046757">
    <property type="entry name" value="YL1_N"/>
</dbReference>
<feature type="compositionally biased region" description="Basic and acidic residues" evidence="2">
    <location>
        <begin position="294"/>
        <end position="316"/>
    </location>
</feature>
<feature type="compositionally biased region" description="Acidic residues" evidence="2">
    <location>
        <begin position="45"/>
        <end position="86"/>
    </location>
</feature>
<dbReference type="PANTHER" id="PTHR13275">
    <property type="entry name" value="YL-1 PROTEIN TRANSCRIPTION FACTOR-LIKE 1"/>
    <property type="match status" value="1"/>
</dbReference>
<feature type="compositionally biased region" description="Low complexity" evidence="2">
    <location>
        <begin position="353"/>
        <end position="370"/>
    </location>
</feature>
<feature type="compositionally biased region" description="Basic and acidic residues" evidence="2">
    <location>
        <begin position="99"/>
        <end position="110"/>
    </location>
</feature>
<evidence type="ECO:0000313" key="5">
    <source>
        <dbReference type="Proteomes" id="UP000799767"/>
    </source>
</evidence>
<dbReference type="GO" id="GO:0005634">
    <property type="term" value="C:nucleus"/>
    <property type="evidence" value="ECO:0007669"/>
    <property type="project" value="TreeGrafter"/>
</dbReference>
<evidence type="ECO:0000259" key="3">
    <source>
        <dbReference type="SMART" id="SM00993"/>
    </source>
</evidence>
<name>A0A6A6PMY2_9PEZI</name>
<feature type="compositionally biased region" description="Basic and acidic residues" evidence="2">
    <location>
        <begin position="192"/>
        <end position="223"/>
    </location>
</feature>
<evidence type="ECO:0000313" key="4">
    <source>
        <dbReference type="EMBL" id="KAF2481352.1"/>
    </source>
</evidence>
<dbReference type="SMART" id="SM00993">
    <property type="entry name" value="YL1_C"/>
    <property type="match status" value="1"/>
</dbReference>
<feature type="region of interest" description="Disordered" evidence="2">
    <location>
        <begin position="44"/>
        <end position="175"/>
    </location>
</feature>
<feature type="region of interest" description="Disordered" evidence="2">
    <location>
        <begin position="1"/>
        <end position="24"/>
    </location>
</feature>
<evidence type="ECO:0000256" key="1">
    <source>
        <dbReference type="ARBA" id="ARBA00006832"/>
    </source>
</evidence>